<keyword evidence="1 2" id="KW-0539">Nucleus</keyword>
<dbReference type="GO" id="GO:0003677">
    <property type="term" value="F:DNA binding"/>
    <property type="evidence" value="ECO:0007669"/>
    <property type="project" value="UniProtKB-UniRule"/>
</dbReference>
<keyword evidence="1 2" id="KW-0371">Homeobox</keyword>
<evidence type="ECO:0000313" key="4">
    <source>
        <dbReference type="Proteomes" id="UP000515154"/>
    </source>
</evidence>
<dbReference type="Proteomes" id="UP000515154">
    <property type="component" value="Unplaced"/>
</dbReference>
<dbReference type="InterPro" id="IPR001356">
    <property type="entry name" value="HD"/>
</dbReference>
<proteinExistence type="predicted"/>
<dbReference type="CDD" id="cd00086">
    <property type="entry name" value="homeodomain"/>
    <property type="match status" value="1"/>
</dbReference>
<dbReference type="InterPro" id="IPR009057">
    <property type="entry name" value="Homeodomain-like_sf"/>
</dbReference>
<reference evidence="5" key="1">
    <citation type="submission" date="2025-08" db="UniProtKB">
        <authorList>
            <consortium name="RefSeq"/>
        </authorList>
    </citation>
    <scope>IDENTIFICATION</scope>
</reference>
<dbReference type="AlphaFoldDB" id="A0A6P7U4N5"/>
<evidence type="ECO:0000256" key="2">
    <source>
        <dbReference type="RuleBase" id="RU000682"/>
    </source>
</evidence>
<name>A0A6P7U4N5_9MOLL</name>
<dbReference type="Pfam" id="PF00046">
    <property type="entry name" value="Homeodomain"/>
    <property type="match status" value="1"/>
</dbReference>
<dbReference type="PROSITE" id="PS50071">
    <property type="entry name" value="HOMEOBOX_2"/>
    <property type="match status" value="1"/>
</dbReference>
<dbReference type="Gene3D" id="1.10.10.60">
    <property type="entry name" value="Homeodomain-like"/>
    <property type="match status" value="1"/>
</dbReference>
<evidence type="ECO:0000256" key="1">
    <source>
        <dbReference type="PROSITE-ProRule" id="PRU00108"/>
    </source>
</evidence>
<comment type="subcellular location">
    <subcellularLocation>
        <location evidence="1 2">Nucleus</location>
    </subcellularLocation>
</comment>
<organism evidence="4 5">
    <name type="scientific">Octopus sinensis</name>
    <name type="common">East Asian common octopus</name>
    <dbReference type="NCBI Taxonomy" id="2607531"/>
    <lineage>
        <taxon>Eukaryota</taxon>
        <taxon>Metazoa</taxon>
        <taxon>Spiralia</taxon>
        <taxon>Lophotrochozoa</taxon>
        <taxon>Mollusca</taxon>
        <taxon>Cephalopoda</taxon>
        <taxon>Coleoidea</taxon>
        <taxon>Octopodiformes</taxon>
        <taxon>Octopoda</taxon>
        <taxon>Incirrata</taxon>
        <taxon>Octopodidae</taxon>
        <taxon>Octopus</taxon>
    </lineage>
</organism>
<dbReference type="GO" id="GO:0005634">
    <property type="term" value="C:nucleus"/>
    <property type="evidence" value="ECO:0007669"/>
    <property type="project" value="UniProtKB-SubCell"/>
</dbReference>
<dbReference type="SMART" id="SM00389">
    <property type="entry name" value="HOX"/>
    <property type="match status" value="1"/>
</dbReference>
<accession>A0A6P7U4N5</accession>
<keyword evidence="4" id="KW-1185">Reference proteome</keyword>
<dbReference type="SUPFAM" id="SSF46689">
    <property type="entry name" value="Homeodomain-like"/>
    <property type="match status" value="1"/>
</dbReference>
<feature type="domain" description="Homeobox" evidence="3">
    <location>
        <begin position="82"/>
        <end position="107"/>
    </location>
</feature>
<protein>
    <submittedName>
        <fullName evidence="5">Homeobox protein Hox-D11-like</fullName>
    </submittedName>
</protein>
<evidence type="ECO:0000259" key="3">
    <source>
        <dbReference type="PROSITE" id="PS50071"/>
    </source>
</evidence>
<feature type="DNA-binding region" description="Homeobox" evidence="1">
    <location>
        <begin position="84"/>
        <end position="108"/>
    </location>
</feature>
<keyword evidence="1 2" id="KW-0238">DNA-binding</keyword>
<gene>
    <name evidence="5" type="primary">LOC115230438</name>
</gene>
<sequence>MTKELFSGHDRTFHTRPNSQQLLQVPLEQERIYNKQSIYRQLCRRQRSLYGNAKTIFQVPNRRARKRVRYLHLHLKVTPLGIITTANLSERQIKIWFQNRRIKAKKLQKRDETLKGQSSN</sequence>
<dbReference type="RefSeq" id="XP_029656492.1">
    <property type="nucleotide sequence ID" value="XM_029800632.1"/>
</dbReference>
<dbReference type="KEGG" id="osn:115230438"/>
<evidence type="ECO:0000313" key="5">
    <source>
        <dbReference type="RefSeq" id="XP_029656492.1"/>
    </source>
</evidence>